<protein>
    <recommendedName>
        <fullName evidence="3">F-box domain-containing protein</fullName>
    </recommendedName>
</protein>
<evidence type="ECO:0000313" key="2">
    <source>
        <dbReference type="Proteomes" id="UP000186601"/>
    </source>
</evidence>
<evidence type="ECO:0000313" key="1">
    <source>
        <dbReference type="EMBL" id="PSS38087.1"/>
    </source>
</evidence>
<accession>A0A2R6S716</accession>
<reference evidence="1 2" key="1">
    <citation type="submission" date="2018-02" db="EMBL/GenBank/DDBJ databases">
        <title>Genome sequence of the basidiomycete white-rot fungus Phlebia centrifuga.</title>
        <authorList>
            <person name="Granchi Z."/>
            <person name="Peng M."/>
            <person name="de Vries R.P."/>
            <person name="Hilden K."/>
            <person name="Makela M.R."/>
            <person name="Grigoriev I."/>
            <person name="Riley R."/>
        </authorList>
    </citation>
    <scope>NUCLEOTIDE SEQUENCE [LARGE SCALE GENOMIC DNA]</scope>
    <source>
        <strain evidence="1 2">FBCC195</strain>
    </source>
</reference>
<organism evidence="1 2">
    <name type="scientific">Hermanssonia centrifuga</name>
    <dbReference type="NCBI Taxonomy" id="98765"/>
    <lineage>
        <taxon>Eukaryota</taxon>
        <taxon>Fungi</taxon>
        <taxon>Dikarya</taxon>
        <taxon>Basidiomycota</taxon>
        <taxon>Agaricomycotina</taxon>
        <taxon>Agaricomycetes</taxon>
        <taxon>Polyporales</taxon>
        <taxon>Meruliaceae</taxon>
        <taxon>Hermanssonia</taxon>
    </lineage>
</organism>
<dbReference type="EMBL" id="MLYV02000005">
    <property type="protein sequence ID" value="PSS38087.1"/>
    <property type="molecule type" value="Genomic_DNA"/>
</dbReference>
<dbReference type="AlphaFoldDB" id="A0A2R6S716"/>
<proteinExistence type="predicted"/>
<evidence type="ECO:0008006" key="3">
    <source>
        <dbReference type="Google" id="ProtNLM"/>
    </source>
</evidence>
<name>A0A2R6S716_9APHY</name>
<sequence length="356" mass="41518">MLISSLSLTPSRTVSGANIPEDLFERILDFLDEEIKPDTSLMWEEGRKRRELVGCSLTCRYWARRCQPRIFEHTRLQSEDDMCQLLSFLESPLSHLSDYIKHLYLIQHTSKSWILLLPLRLLSLSPTINLEIRGDWDETHIKRFGHLRSIHYMLPRAHPEFSSHISYLNLTYLRFRRFDDLAHLQSLATLLIRTLVHALGNNGDLEYTIEKVDDVYHIGCRWHSATSANFLFTPTTNSQTSEVHLEIITIDLSDSDRMEAAMKAAGVDWKKSDTLASRLPGLQKVVLGFWSRKNMSRFMNEVVDTQMENLREAGKLKYAIFDHRKTGWQWLRASPGLNKLEPTPFSKLKDLWRVYK</sequence>
<dbReference type="Proteomes" id="UP000186601">
    <property type="component" value="Unassembled WGS sequence"/>
</dbReference>
<comment type="caution">
    <text evidence="1">The sequence shown here is derived from an EMBL/GenBank/DDBJ whole genome shotgun (WGS) entry which is preliminary data.</text>
</comment>
<keyword evidence="2" id="KW-1185">Reference proteome</keyword>
<gene>
    <name evidence="1" type="ORF">PHLCEN_2v67</name>
</gene>